<sequence>MEHKISINHFCSFRLHLCGNHVTIHNEFVNEYSRINKGNQHHQGWNFISEMNSQRNDVVMI</sequence>
<organism evidence="1 2">
    <name type="scientific">Dermatophagoides farinae</name>
    <name type="common">American house dust mite</name>
    <dbReference type="NCBI Taxonomy" id="6954"/>
    <lineage>
        <taxon>Eukaryota</taxon>
        <taxon>Metazoa</taxon>
        <taxon>Ecdysozoa</taxon>
        <taxon>Arthropoda</taxon>
        <taxon>Chelicerata</taxon>
        <taxon>Arachnida</taxon>
        <taxon>Acari</taxon>
        <taxon>Acariformes</taxon>
        <taxon>Sarcoptiformes</taxon>
        <taxon>Astigmata</taxon>
        <taxon>Psoroptidia</taxon>
        <taxon>Analgoidea</taxon>
        <taxon>Pyroglyphidae</taxon>
        <taxon>Dermatophagoidinae</taxon>
        <taxon>Dermatophagoides</taxon>
    </lineage>
</organism>
<reference evidence="1" key="1">
    <citation type="submission" date="2013-05" db="EMBL/GenBank/DDBJ databases">
        <authorList>
            <person name="Yim A.K.Y."/>
            <person name="Chan T.F."/>
            <person name="Ji K.M."/>
            <person name="Liu X.Y."/>
            <person name="Zhou J.W."/>
            <person name="Li R.Q."/>
            <person name="Yang K.Y."/>
            <person name="Li J."/>
            <person name="Li M."/>
            <person name="Law P.T.W."/>
            <person name="Wu Y.L."/>
            <person name="Cai Z.L."/>
            <person name="Qin H."/>
            <person name="Bao Y."/>
            <person name="Leung R.K.K."/>
            <person name="Ng P.K.S."/>
            <person name="Zou J."/>
            <person name="Zhong X.J."/>
            <person name="Ran P.X."/>
            <person name="Zhong N.S."/>
            <person name="Liu Z.G."/>
            <person name="Tsui S.K.W."/>
        </authorList>
    </citation>
    <scope>NUCLEOTIDE SEQUENCE</scope>
    <source>
        <strain evidence="1">Derf</strain>
        <tissue evidence="1">Whole organism</tissue>
    </source>
</reference>
<gene>
    <name evidence="1" type="ORF">DERF_005683</name>
</gene>
<name>A0A922I643_DERFA</name>
<keyword evidence="2" id="KW-1185">Reference proteome</keyword>
<reference evidence="1" key="2">
    <citation type="journal article" date="2022" name="Res Sq">
        <title>Comparative Genomics Reveals Insights into the Divergent Evolution of Astigmatic Mites and Household Pest Adaptations.</title>
        <authorList>
            <person name="Xiong Q."/>
            <person name="Wan A.T.-Y."/>
            <person name="Liu X.-Y."/>
            <person name="Fung C.S.-H."/>
            <person name="Xiao X."/>
            <person name="Malainual N."/>
            <person name="Hou J."/>
            <person name="Wang L."/>
            <person name="Wang M."/>
            <person name="Yang K."/>
            <person name="Cui Y."/>
            <person name="Leung E."/>
            <person name="Nong W."/>
            <person name="Shin S.-K."/>
            <person name="Au S."/>
            <person name="Jeong K.Y."/>
            <person name="Chew F.T."/>
            <person name="Hui J."/>
            <person name="Leung T.F."/>
            <person name="Tungtrongchitr A."/>
            <person name="Zhong N."/>
            <person name="Liu Z."/>
            <person name="Tsui S."/>
        </authorList>
    </citation>
    <scope>NUCLEOTIDE SEQUENCE</scope>
    <source>
        <strain evidence="1">Derf</strain>
        <tissue evidence="1">Whole organism</tissue>
    </source>
</reference>
<dbReference type="EMBL" id="ASGP02000002">
    <property type="protein sequence ID" value="KAH9522080.1"/>
    <property type="molecule type" value="Genomic_DNA"/>
</dbReference>
<comment type="caution">
    <text evidence="1">The sequence shown here is derived from an EMBL/GenBank/DDBJ whole genome shotgun (WGS) entry which is preliminary data.</text>
</comment>
<evidence type="ECO:0000313" key="1">
    <source>
        <dbReference type="EMBL" id="KAH9522080.1"/>
    </source>
</evidence>
<accession>A0A922I643</accession>
<protein>
    <submittedName>
        <fullName evidence="1">Uncharacterized protein</fullName>
    </submittedName>
</protein>
<dbReference type="AlphaFoldDB" id="A0A922I643"/>
<dbReference type="Proteomes" id="UP000790347">
    <property type="component" value="Unassembled WGS sequence"/>
</dbReference>
<evidence type="ECO:0000313" key="2">
    <source>
        <dbReference type="Proteomes" id="UP000790347"/>
    </source>
</evidence>
<proteinExistence type="predicted"/>